<dbReference type="AlphaFoldDB" id="A0A4Q7LQD2"/>
<protein>
    <submittedName>
        <fullName evidence="4">LytR family transcriptional attenuator</fullName>
    </submittedName>
</protein>
<dbReference type="InterPro" id="IPR050922">
    <property type="entry name" value="LytR/CpsA/Psr_CW_biosynth"/>
</dbReference>
<dbReference type="PANTHER" id="PTHR33392">
    <property type="entry name" value="POLYISOPRENYL-TEICHOIC ACID--PEPTIDOGLYCAN TEICHOIC ACID TRANSFERASE TAGU"/>
    <property type="match status" value="1"/>
</dbReference>
<evidence type="ECO:0000259" key="3">
    <source>
        <dbReference type="Pfam" id="PF03816"/>
    </source>
</evidence>
<name>A0A4Q7LQD2_9MICO</name>
<feature type="compositionally biased region" description="Low complexity" evidence="2">
    <location>
        <begin position="388"/>
        <end position="405"/>
    </location>
</feature>
<dbReference type="PANTHER" id="PTHR33392:SF6">
    <property type="entry name" value="POLYISOPRENYL-TEICHOIC ACID--PEPTIDOGLYCAN TEICHOIC ACID TRANSFERASE TAGU"/>
    <property type="match status" value="1"/>
</dbReference>
<gene>
    <name evidence="4" type="ORF">EV141_1842</name>
</gene>
<evidence type="ECO:0000313" key="4">
    <source>
        <dbReference type="EMBL" id="RZS56382.1"/>
    </source>
</evidence>
<dbReference type="Pfam" id="PF03816">
    <property type="entry name" value="LytR_cpsA_psr"/>
    <property type="match status" value="1"/>
</dbReference>
<dbReference type="Proteomes" id="UP000293519">
    <property type="component" value="Unassembled WGS sequence"/>
</dbReference>
<dbReference type="EMBL" id="SGWW01000003">
    <property type="protein sequence ID" value="RZS56382.1"/>
    <property type="molecule type" value="Genomic_DNA"/>
</dbReference>
<dbReference type="RefSeq" id="WP_157985537.1">
    <property type="nucleotide sequence ID" value="NZ_SGWW01000003.1"/>
</dbReference>
<accession>A0A4Q7LQD2</accession>
<dbReference type="NCBIfam" id="TIGR00350">
    <property type="entry name" value="lytR_cpsA_psr"/>
    <property type="match status" value="1"/>
</dbReference>
<evidence type="ECO:0000256" key="1">
    <source>
        <dbReference type="ARBA" id="ARBA00006068"/>
    </source>
</evidence>
<feature type="region of interest" description="Disordered" evidence="2">
    <location>
        <begin position="354"/>
        <end position="429"/>
    </location>
</feature>
<sequence>MTELIRDRALRSLPTARIRHGRLPRPRWWRSLLAIVAAALSVVLVSGTALASIVSWRFASNIEEDVLVDADGNVRAIPTVGDWPGGFNVMLSALDNAEGQFDAGQRDATLNDANLLVHVAEDQQSAVVISIPRDLIVPIPACPREDGEGSYSAMSAQQFNVAYGHGGMNCVVLTAEELTGLTIDYSASISLEGVAAMSTAVGGVDICITEPLYDRYTGLDLPNAGTNTIEGFQAMQFLRTRYGVGDGSDFSRIGSQQQYMASLIRKLQDGGTLTNPAALYGLAQVATDNMRLSSGLTSLDTMVSMARVLAEIPRENIVFVQYPATTNGAGRAVPIEADADALFAKILAGERFTLADDPTGNGTEIVPDPNAEPSPEPTPSSEAGGETPAPSDEPAAPSDPSASPAPAEPEELDFARGQTAADNTCSVVR</sequence>
<feature type="domain" description="Cell envelope-related transcriptional attenuator" evidence="3">
    <location>
        <begin position="111"/>
        <end position="268"/>
    </location>
</feature>
<organism evidence="4 5">
    <name type="scientific">Microcella putealis</name>
    <dbReference type="NCBI Taxonomy" id="337005"/>
    <lineage>
        <taxon>Bacteria</taxon>
        <taxon>Bacillati</taxon>
        <taxon>Actinomycetota</taxon>
        <taxon>Actinomycetes</taxon>
        <taxon>Micrococcales</taxon>
        <taxon>Microbacteriaceae</taxon>
        <taxon>Microcella</taxon>
    </lineage>
</organism>
<dbReference type="Gene3D" id="3.40.630.190">
    <property type="entry name" value="LCP protein"/>
    <property type="match status" value="1"/>
</dbReference>
<evidence type="ECO:0000313" key="5">
    <source>
        <dbReference type="Proteomes" id="UP000293519"/>
    </source>
</evidence>
<comment type="similarity">
    <text evidence="1">Belongs to the LytR/CpsA/Psr (LCP) family.</text>
</comment>
<keyword evidence="5" id="KW-1185">Reference proteome</keyword>
<evidence type="ECO:0000256" key="2">
    <source>
        <dbReference type="SAM" id="MobiDB-lite"/>
    </source>
</evidence>
<comment type="caution">
    <text evidence="4">The sequence shown here is derived from an EMBL/GenBank/DDBJ whole genome shotgun (WGS) entry which is preliminary data.</text>
</comment>
<dbReference type="OrthoDB" id="9782542at2"/>
<reference evidence="4 5" key="1">
    <citation type="journal article" date="2015" name="Stand. Genomic Sci.">
        <title>Genomic Encyclopedia of Bacterial and Archaeal Type Strains, Phase III: the genomes of soil and plant-associated and newly described type strains.</title>
        <authorList>
            <person name="Whitman W.B."/>
            <person name="Woyke T."/>
            <person name="Klenk H.P."/>
            <person name="Zhou Y."/>
            <person name="Lilburn T.G."/>
            <person name="Beck B.J."/>
            <person name="De Vos P."/>
            <person name="Vandamme P."/>
            <person name="Eisen J.A."/>
            <person name="Garrity G."/>
            <person name="Hugenholtz P."/>
            <person name="Kyrpides N.C."/>
        </authorList>
    </citation>
    <scope>NUCLEOTIDE SEQUENCE [LARGE SCALE GENOMIC DNA]</scope>
    <source>
        <strain evidence="4 5">CV2</strain>
    </source>
</reference>
<proteinExistence type="inferred from homology"/>
<feature type="compositionally biased region" description="Polar residues" evidence="2">
    <location>
        <begin position="420"/>
        <end position="429"/>
    </location>
</feature>
<dbReference type="InterPro" id="IPR004474">
    <property type="entry name" value="LytR_CpsA_psr"/>
</dbReference>